<name>A0A7R9MP51_9ACAR</name>
<keyword evidence="12 14" id="KW-0479">Metal-binding</keyword>
<organism evidence="15">
    <name type="scientific">Oppiella nova</name>
    <dbReference type="NCBI Taxonomy" id="334625"/>
    <lineage>
        <taxon>Eukaryota</taxon>
        <taxon>Metazoa</taxon>
        <taxon>Ecdysozoa</taxon>
        <taxon>Arthropoda</taxon>
        <taxon>Chelicerata</taxon>
        <taxon>Arachnida</taxon>
        <taxon>Acari</taxon>
        <taxon>Acariformes</taxon>
        <taxon>Sarcoptiformes</taxon>
        <taxon>Oribatida</taxon>
        <taxon>Brachypylina</taxon>
        <taxon>Oppioidea</taxon>
        <taxon>Oppiidae</taxon>
        <taxon>Oppiella</taxon>
    </lineage>
</organism>
<dbReference type="GO" id="GO:0046872">
    <property type="term" value="F:metal ion binding"/>
    <property type="evidence" value="ECO:0007669"/>
    <property type="project" value="UniProtKB-KW"/>
</dbReference>
<keyword evidence="8" id="KW-0472">Membrane</keyword>
<evidence type="ECO:0000313" key="15">
    <source>
        <dbReference type="EMBL" id="CAD7663919.1"/>
    </source>
</evidence>
<evidence type="ECO:0000256" key="12">
    <source>
        <dbReference type="PIRSR" id="PIRSR605027-3"/>
    </source>
</evidence>
<sequence length="223" mass="25349">YPLMNAFNCSQVTELLNRTGIPSVHLLGPRPATHLDRRSGRGVSNRLKALEYLRQKYTNTSEEGVIYFADDDNAYDIRIFEEMRATKRVSMFPVGLIAKLGLSTPIVSNETAKIIGFHDPFISRRKYAVDMAGFAVNLQLFLNKPKATMPYKVGYEEDYFIKSLGVQFHDLEPMANNCTQILVWHTKTSAGIAPNYAYLTHHKDYNTTNLPQLYDNVFKSMGL</sequence>
<evidence type="ECO:0000256" key="14">
    <source>
        <dbReference type="RuleBase" id="RU363127"/>
    </source>
</evidence>
<keyword evidence="6 14" id="KW-0735">Signal-anchor</keyword>
<keyword evidence="14" id="KW-0333">Golgi apparatus</keyword>
<evidence type="ECO:0000256" key="10">
    <source>
        <dbReference type="ARBA" id="ARBA00047979"/>
    </source>
</evidence>
<evidence type="ECO:0000256" key="1">
    <source>
        <dbReference type="ARBA" id="ARBA00004606"/>
    </source>
</evidence>
<keyword evidence="16" id="KW-1185">Reference proteome</keyword>
<dbReference type="PANTHER" id="PTHR10896">
    <property type="entry name" value="GALACTOSYLGALACTOSYLXYLOSYLPROTEIN 3-BETA-GLUCURONOSYLTRANSFERASE BETA-1,3-GLUCURONYLTRANSFERASE"/>
    <property type="match status" value="1"/>
</dbReference>
<dbReference type="Gene3D" id="3.90.550.10">
    <property type="entry name" value="Spore Coat Polysaccharide Biosynthesis Protein SpsA, Chain A"/>
    <property type="match status" value="1"/>
</dbReference>
<evidence type="ECO:0000256" key="9">
    <source>
        <dbReference type="ARBA" id="ARBA00023180"/>
    </source>
</evidence>
<dbReference type="GO" id="GO:0050650">
    <property type="term" value="P:chondroitin sulfate proteoglycan biosynthetic process"/>
    <property type="evidence" value="ECO:0007669"/>
    <property type="project" value="TreeGrafter"/>
</dbReference>
<dbReference type="EC" id="2.4.1.135" evidence="3 14"/>
<comment type="cofactor">
    <cofactor evidence="12 14">
        <name>Mn(2+)</name>
        <dbReference type="ChEBI" id="CHEBI:29035"/>
    </cofactor>
</comment>
<dbReference type="EMBL" id="CAJPVJ010035151">
    <property type="protein sequence ID" value="CAG2181056.1"/>
    <property type="molecule type" value="Genomic_DNA"/>
</dbReference>
<evidence type="ECO:0000256" key="7">
    <source>
        <dbReference type="ARBA" id="ARBA00022989"/>
    </source>
</evidence>
<evidence type="ECO:0000256" key="8">
    <source>
        <dbReference type="ARBA" id="ARBA00023136"/>
    </source>
</evidence>
<dbReference type="Proteomes" id="UP000728032">
    <property type="component" value="Unassembled WGS sequence"/>
</dbReference>
<feature type="binding site" evidence="12">
    <location>
        <position position="72"/>
    </location>
    <ligand>
        <name>Mn(2+)</name>
        <dbReference type="ChEBI" id="CHEBI:29035"/>
    </ligand>
</feature>
<comment type="subcellular location">
    <subcellularLocation>
        <location evidence="14">Golgi apparatus membrane</location>
        <topology evidence="14">Single-pass type II membrane protein</topology>
    </subcellularLocation>
    <subcellularLocation>
        <location evidence="1">Membrane</location>
        <topology evidence="1">Single-pass type II membrane protein</topology>
    </subcellularLocation>
</comment>
<feature type="glycosylation site" description="N-linked (GlcNAc...) asparagine" evidence="13">
    <location>
        <position position="177"/>
    </location>
</feature>
<evidence type="ECO:0000313" key="16">
    <source>
        <dbReference type="Proteomes" id="UP000728032"/>
    </source>
</evidence>
<proteinExistence type="inferred from homology"/>
<keyword evidence="4 14" id="KW-0808">Transferase</keyword>
<dbReference type="PANTHER" id="PTHR10896:SF50">
    <property type="entry name" value="GALACTOSYLGALACTOSYLXYLOSYLPROTEIN 3-BETA-GLUCURONOSYLTRANSFERASE P"/>
    <property type="match status" value="1"/>
</dbReference>
<keyword evidence="12 14" id="KW-0464">Manganese</keyword>
<dbReference type="Pfam" id="PF03360">
    <property type="entry name" value="Glyco_transf_43"/>
    <property type="match status" value="1"/>
</dbReference>
<evidence type="ECO:0000256" key="13">
    <source>
        <dbReference type="PIRSR" id="PIRSR605027-6"/>
    </source>
</evidence>
<evidence type="ECO:0000256" key="2">
    <source>
        <dbReference type="ARBA" id="ARBA00007706"/>
    </source>
</evidence>
<evidence type="ECO:0000256" key="5">
    <source>
        <dbReference type="ARBA" id="ARBA00022692"/>
    </source>
</evidence>
<comment type="similarity">
    <text evidence="2 14">Belongs to the glycosyltransferase 43 family.</text>
</comment>
<dbReference type="AlphaFoldDB" id="A0A7R9MP51"/>
<evidence type="ECO:0000256" key="11">
    <source>
        <dbReference type="PIRSR" id="PIRSR605027-1"/>
    </source>
</evidence>
<dbReference type="EMBL" id="OC949976">
    <property type="protein sequence ID" value="CAD7663919.1"/>
    <property type="molecule type" value="Genomic_DNA"/>
</dbReference>
<keyword evidence="5" id="KW-0812">Transmembrane</keyword>
<evidence type="ECO:0000256" key="4">
    <source>
        <dbReference type="ARBA" id="ARBA00022679"/>
    </source>
</evidence>
<feature type="active site" description="Proton donor/acceptor" evidence="11">
    <location>
        <position position="157"/>
    </location>
</feature>
<keyword evidence="9 13" id="KW-0325">Glycoprotein</keyword>
<dbReference type="UniPathway" id="UPA00378"/>
<dbReference type="InterPro" id="IPR029044">
    <property type="entry name" value="Nucleotide-diphossugar_trans"/>
</dbReference>
<evidence type="ECO:0000256" key="3">
    <source>
        <dbReference type="ARBA" id="ARBA00012641"/>
    </source>
</evidence>
<dbReference type="SUPFAM" id="SSF53448">
    <property type="entry name" value="Nucleotide-diphospho-sugar transferases"/>
    <property type="match status" value="1"/>
</dbReference>
<evidence type="ECO:0000256" key="6">
    <source>
        <dbReference type="ARBA" id="ARBA00022968"/>
    </source>
</evidence>
<dbReference type="GO" id="GO:0005975">
    <property type="term" value="P:carbohydrate metabolic process"/>
    <property type="evidence" value="ECO:0007669"/>
    <property type="project" value="TreeGrafter"/>
</dbReference>
<comment type="pathway">
    <text evidence="14">Protein modification; protein glycosylation.</text>
</comment>
<accession>A0A7R9MP51</accession>
<reference evidence="15" key="1">
    <citation type="submission" date="2020-11" db="EMBL/GenBank/DDBJ databases">
        <authorList>
            <person name="Tran Van P."/>
        </authorList>
    </citation>
    <scope>NUCLEOTIDE SEQUENCE</scope>
</reference>
<feature type="non-terminal residue" evidence="15">
    <location>
        <position position="1"/>
    </location>
</feature>
<dbReference type="GO" id="GO:0000139">
    <property type="term" value="C:Golgi membrane"/>
    <property type="evidence" value="ECO:0007669"/>
    <property type="project" value="UniProtKB-SubCell"/>
</dbReference>
<dbReference type="OrthoDB" id="675023at2759"/>
<comment type="catalytic activity">
    <reaction evidence="10 14">
        <text>3-O-(beta-D-galactosyl-(1-&gt;3)-beta-D-galactosyl-(1-&gt;4)-beta-D-xylosyl)-L-seryl-[protein] + UDP-alpha-D-glucuronate = 3-O-(beta-D-GlcA-(1-&gt;3)-beta-D-Gal-(1-&gt;3)-beta-D-Gal-(1-&gt;4)-beta-D-Xyl)-L-seryl-[protein] + UDP + H(+)</text>
        <dbReference type="Rhea" id="RHEA:24168"/>
        <dbReference type="Rhea" id="RHEA-COMP:12571"/>
        <dbReference type="Rhea" id="RHEA-COMP:12573"/>
        <dbReference type="ChEBI" id="CHEBI:15378"/>
        <dbReference type="ChEBI" id="CHEBI:58052"/>
        <dbReference type="ChEBI" id="CHEBI:58223"/>
        <dbReference type="ChEBI" id="CHEBI:132090"/>
        <dbReference type="ChEBI" id="CHEBI:132093"/>
        <dbReference type="EC" id="2.4.1.135"/>
    </reaction>
</comment>
<gene>
    <name evidence="15" type="ORF">ONB1V03_LOCUS20477</name>
</gene>
<dbReference type="GO" id="GO:0015018">
    <property type="term" value="F:galactosylgalactosylxylosylprotein 3-beta-glucuronosyltransferase activity"/>
    <property type="evidence" value="ECO:0007669"/>
    <property type="project" value="UniProtKB-UniRule"/>
</dbReference>
<dbReference type="InterPro" id="IPR005027">
    <property type="entry name" value="Glyco_trans_43"/>
</dbReference>
<protein>
    <recommendedName>
        <fullName evidence="3 14">Galactosylgalactosylxylosylprotein 3-beta-glucuronosyltransferase</fullName>
        <ecNumber evidence="3 14">2.4.1.135</ecNumber>
    </recommendedName>
</protein>
<keyword evidence="7" id="KW-1133">Transmembrane helix</keyword>